<dbReference type="Proteomes" id="UP000010411">
    <property type="component" value="Unassembled WGS sequence"/>
</dbReference>
<evidence type="ECO:0000313" key="3">
    <source>
        <dbReference type="EMBL" id="EKX60965.1"/>
    </source>
</evidence>
<evidence type="ECO:0000313" key="4">
    <source>
        <dbReference type="Proteomes" id="UP000010411"/>
    </source>
</evidence>
<dbReference type="SUPFAM" id="SSF52038">
    <property type="entry name" value="Barstar-related"/>
    <property type="match status" value="1"/>
</dbReference>
<evidence type="ECO:0000256" key="1">
    <source>
        <dbReference type="ARBA" id="ARBA00006845"/>
    </source>
</evidence>
<name>L1KKF6_9ACTN</name>
<evidence type="ECO:0000259" key="2">
    <source>
        <dbReference type="Pfam" id="PF01337"/>
    </source>
</evidence>
<dbReference type="InterPro" id="IPR035905">
    <property type="entry name" value="Barstar-like_sf"/>
</dbReference>
<feature type="domain" description="Barstar (barnase inhibitor)" evidence="2">
    <location>
        <begin position="34"/>
        <end position="127"/>
    </location>
</feature>
<dbReference type="CDD" id="cd05141">
    <property type="entry name" value="Barstar_evA4336-like"/>
    <property type="match status" value="1"/>
</dbReference>
<dbReference type="EMBL" id="AEJC01000624">
    <property type="protein sequence ID" value="EKX60965.1"/>
    <property type="molecule type" value="Genomic_DNA"/>
</dbReference>
<gene>
    <name evidence="3" type="ORF">STRIP9103_01458</name>
</gene>
<proteinExistence type="inferred from homology"/>
<protein>
    <recommendedName>
        <fullName evidence="2">Barstar (barnase inhibitor) domain-containing protein</fullName>
    </recommendedName>
</protein>
<organism evidence="3 4">
    <name type="scientific">Streptomyces ipomoeae 91-03</name>
    <dbReference type="NCBI Taxonomy" id="698759"/>
    <lineage>
        <taxon>Bacteria</taxon>
        <taxon>Bacillati</taxon>
        <taxon>Actinomycetota</taxon>
        <taxon>Actinomycetes</taxon>
        <taxon>Kitasatosporales</taxon>
        <taxon>Streptomycetaceae</taxon>
        <taxon>Streptomyces</taxon>
    </lineage>
</organism>
<comment type="caution">
    <text evidence="3">The sequence shown here is derived from an EMBL/GenBank/DDBJ whole genome shotgun (WGS) entry which is preliminary data.</text>
</comment>
<dbReference type="AlphaFoldDB" id="L1KKF6"/>
<dbReference type="RefSeq" id="WP_009338253.1">
    <property type="nucleotide sequence ID" value="NZ_AEJC01000624.1"/>
</dbReference>
<dbReference type="Gene3D" id="3.30.370.10">
    <property type="entry name" value="Barstar-like"/>
    <property type="match status" value="1"/>
</dbReference>
<keyword evidence="4" id="KW-1185">Reference proteome</keyword>
<dbReference type="InterPro" id="IPR000468">
    <property type="entry name" value="Barstar"/>
</dbReference>
<comment type="similarity">
    <text evidence="1">Belongs to the barstar family.</text>
</comment>
<dbReference type="Pfam" id="PF01337">
    <property type="entry name" value="Barstar"/>
    <property type="match status" value="1"/>
</dbReference>
<accession>L1KKF6</accession>
<reference evidence="3 4" key="1">
    <citation type="submission" date="2012-11" db="EMBL/GenBank/DDBJ databases">
        <authorList>
            <person name="Huguet-Tapia J.C."/>
            <person name="Durkin A.S."/>
            <person name="Pettis G.S."/>
            <person name="Badger J.H."/>
        </authorList>
    </citation>
    <scope>NUCLEOTIDE SEQUENCE [LARGE SCALE GENOMIC DNA]</scope>
    <source>
        <strain evidence="3 4">91-03</strain>
    </source>
</reference>
<dbReference type="PATRIC" id="fig|698759.3.peg.8300"/>
<sequence>MYYSGDHYEPYRAVFEMSDGALSEVLDAGGWVYIELDLGGVMDKPAFMDRCARALGLPDYFGRNWDALADCLADLSWAPPARGWLVMVTGWREFALAVPNDWSIAQEVFAEAEERWSGTESELRVVLALGGGS</sequence>